<dbReference type="GO" id="GO:0050954">
    <property type="term" value="P:sensory perception of mechanical stimulus"/>
    <property type="evidence" value="ECO:0007669"/>
    <property type="project" value="TreeGrafter"/>
</dbReference>
<evidence type="ECO:0000256" key="2">
    <source>
        <dbReference type="ARBA" id="ARBA00022692"/>
    </source>
</evidence>
<evidence type="ECO:0000313" key="8">
    <source>
        <dbReference type="WBParaSite" id="GPUH_0000727801-mRNA-1"/>
    </source>
</evidence>
<reference evidence="8" key="1">
    <citation type="submission" date="2016-06" db="UniProtKB">
        <authorList>
            <consortium name="WormBaseParasite"/>
        </authorList>
    </citation>
    <scope>IDENTIFICATION</scope>
</reference>
<keyword evidence="3 5" id="KW-1133">Transmembrane helix</keyword>
<dbReference type="PANTHER" id="PTHR21676:SF7">
    <property type="entry name" value="PROTEIN SPEC3"/>
    <property type="match status" value="1"/>
</dbReference>
<dbReference type="Proteomes" id="UP000271098">
    <property type="component" value="Unassembled WGS sequence"/>
</dbReference>
<accession>A0A183DEX8</accession>
<name>A0A183DEX8_9BILA</name>
<dbReference type="GO" id="GO:0019230">
    <property type="term" value="P:proprioception"/>
    <property type="evidence" value="ECO:0007669"/>
    <property type="project" value="TreeGrafter"/>
</dbReference>
<feature type="transmembrane region" description="Helical" evidence="5">
    <location>
        <begin position="85"/>
        <end position="111"/>
    </location>
</feature>
<keyword evidence="7" id="KW-1185">Reference proteome</keyword>
<dbReference type="WBParaSite" id="GPUH_0000727801-mRNA-1">
    <property type="protein sequence ID" value="GPUH_0000727801-mRNA-1"/>
    <property type="gene ID" value="GPUH_0000727801"/>
</dbReference>
<reference evidence="6 7" key="2">
    <citation type="submission" date="2018-11" db="EMBL/GenBank/DDBJ databases">
        <authorList>
            <consortium name="Pathogen Informatics"/>
        </authorList>
    </citation>
    <scope>NUCLEOTIDE SEQUENCE [LARGE SCALE GENOMIC DNA]</scope>
</reference>
<evidence type="ECO:0000256" key="5">
    <source>
        <dbReference type="SAM" id="Phobius"/>
    </source>
</evidence>
<evidence type="ECO:0000313" key="7">
    <source>
        <dbReference type="Proteomes" id="UP000271098"/>
    </source>
</evidence>
<feature type="transmembrane region" description="Helical" evidence="5">
    <location>
        <begin position="46"/>
        <end position="73"/>
    </location>
</feature>
<keyword evidence="4 5" id="KW-0472">Membrane</keyword>
<dbReference type="GO" id="GO:0071683">
    <property type="term" value="C:sensory dendrite"/>
    <property type="evidence" value="ECO:0007669"/>
    <property type="project" value="TreeGrafter"/>
</dbReference>
<gene>
    <name evidence="6" type="ORF">GPUH_LOCUS7270</name>
</gene>
<dbReference type="GO" id="GO:0016020">
    <property type="term" value="C:membrane"/>
    <property type="evidence" value="ECO:0007669"/>
    <property type="project" value="UniProtKB-SubCell"/>
</dbReference>
<protein>
    <submittedName>
        <fullName evidence="8">Protein stum homolog</fullName>
    </submittedName>
</protein>
<evidence type="ECO:0000256" key="3">
    <source>
        <dbReference type="ARBA" id="ARBA00022989"/>
    </source>
</evidence>
<comment type="subcellular location">
    <subcellularLocation>
        <location evidence="1">Membrane</location>
        <topology evidence="1">Multi-pass membrane protein</topology>
    </subcellularLocation>
</comment>
<dbReference type="InterPro" id="IPR026673">
    <property type="entry name" value="SPEC3/Stum"/>
</dbReference>
<dbReference type="EMBL" id="UYRT01018530">
    <property type="protein sequence ID" value="VDK57782.1"/>
    <property type="molecule type" value="Genomic_DNA"/>
</dbReference>
<keyword evidence="2 5" id="KW-0812">Transmembrane</keyword>
<sequence>MPGVVLQVQEEAHNILQDHRALDKVQLPSNDITIMHEAIPFLPVPVALFCLFLNIIIPGSGTIMSGISALCMGQPRINFKEGRKLVTLFVNFLVGISQFFTITFMFVGWFWSIAWGGLIIIHSSKCI</sequence>
<dbReference type="GO" id="GO:0042330">
    <property type="term" value="P:taxis"/>
    <property type="evidence" value="ECO:0007669"/>
    <property type="project" value="TreeGrafter"/>
</dbReference>
<dbReference type="Pfam" id="PF15795">
    <property type="entry name" value="Spec3"/>
    <property type="match status" value="1"/>
</dbReference>
<proteinExistence type="predicted"/>
<dbReference type="PANTHER" id="PTHR21676">
    <property type="entry name" value="PROTEIN STUM"/>
    <property type="match status" value="1"/>
</dbReference>
<dbReference type="OrthoDB" id="361532at2759"/>
<evidence type="ECO:0000256" key="1">
    <source>
        <dbReference type="ARBA" id="ARBA00004141"/>
    </source>
</evidence>
<organism evidence="8">
    <name type="scientific">Gongylonema pulchrum</name>
    <dbReference type="NCBI Taxonomy" id="637853"/>
    <lineage>
        <taxon>Eukaryota</taxon>
        <taxon>Metazoa</taxon>
        <taxon>Ecdysozoa</taxon>
        <taxon>Nematoda</taxon>
        <taxon>Chromadorea</taxon>
        <taxon>Rhabditida</taxon>
        <taxon>Spirurina</taxon>
        <taxon>Spiruromorpha</taxon>
        <taxon>Spiruroidea</taxon>
        <taxon>Gongylonematidae</taxon>
        <taxon>Gongylonema</taxon>
    </lineage>
</organism>
<evidence type="ECO:0000256" key="4">
    <source>
        <dbReference type="ARBA" id="ARBA00023136"/>
    </source>
</evidence>
<dbReference type="AlphaFoldDB" id="A0A183DEX8"/>
<evidence type="ECO:0000313" key="6">
    <source>
        <dbReference type="EMBL" id="VDK57782.1"/>
    </source>
</evidence>